<sequence length="69" mass="7714">MSTIAPRAPGISQYSAVRFERAAIHVGLALARWGRRRAARRPVRLNVPEHPLAALAAADLGSRRQFWLR</sequence>
<evidence type="ECO:0000313" key="1">
    <source>
        <dbReference type="EMBL" id="TFB46556.1"/>
    </source>
</evidence>
<keyword evidence="2" id="KW-1185">Reference proteome</keyword>
<comment type="caution">
    <text evidence="1">The sequence shown here is derived from an EMBL/GenBank/DDBJ whole genome shotgun (WGS) entry which is preliminary data.</text>
</comment>
<dbReference type="RefSeq" id="WP_134493249.1">
    <property type="nucleotide sequence ID" value="NZ_SOEZ01000079.1"/>
</dbReference>
<protein>
    <submittedName>
        <fullName evidence="1">Uncharacterized protein</fullName>
    </submittedName>
</protein>
<accession>A0A4R8U9W6</accession>
<evidence type="ECO:0000313" key="2">
    <source>
        <dbReference type="Proteomes" id="UP000297866"/>
    </source>
</evidence>
<dbReference type="AlphaFoldDB" id="A0A4R8U9W6"/>
<name>A0A4R8U9W6_9MICO</name>
<proteinExistence type="predicted"/>
<organism evidence="1 2">
    <name type="scientific">Cryobacterium tagatosivorans</name>
    <dbReference type="NCBI Taxonomy" id="1259199"/>
    <lineage>
        <taxon>Bacteria</taxon>
        <taxon>Bacillati</taxon>
        <taxon>Actinomycetota</taxon>
        <taxon>Actinomycetes</taxon>
        <taxon>Micrococcales</taxon>
        <taxon>Microbacteriaceae</taxon>
        <taxon>Cryobacterium</taxon>
    </lineage>
</organism>
<gene>
    <name evidence="1" type="ORF">E3O23_17430</name>
</gene>
<reference evidence="1 2" key="1">
    <citation type="submission" date="2019-03" db="EMBL/GenBank/DDBJ databases">
        <title>Genomics of glacier-inhabiting Cryobacterium strains.</title>
        <authorList>
            <person name="Liu Q."/>
            <person name="Xin Y.-H."/>
        </authorList>
    </citation>
    <scope>NUCLEOTIDE SEQUENCE [LARGE SCALE GENOMIC DNA]</scope>
    <source>
        <strain evidence="1 2">Sr47</strain>
    </source>
</reference>
<dbReference type="EMBL" id="SOEZ01000079">
    <property type="protein sequence ID" value="TFB46556.1"/>
    <property type="molecule type" value="Genomic_DNA"/>
</dbReference>
<dbReference type="Proteomes" id="UP000297866">
    <property type="component" value="Unassembled WGS sequence"/>
</dbReference>